<sequence>MGSTPRRLKKFPARKSTAASHCRRSRPRHKKSTITRTSSVSDKLEALKNLIPTQEIDGTDDGVSSADKLFKETADYILLLRTQVSMLQKLVDFYGASSIVQQLFDKVSPSHRTFNSNRVWFIDIRPGLEVAEDEFSAIDPLKRHIVIETLTIPSASVFPAASLNPIASSPVSQLSLRRNFVPESKSSKSNINRKEEENPSIASSLRRQKGVTSATATGDLLLKPETSHCDQQREPPLYADVRPNQAQSRRRNLASLFSITVSLSTSGCVVNLEFISRSRSVSSVCIAQLISLVGFMDQDSARTARESLELVFQMSNLLETGLDRHTLSVLIALCDLGLNPEALAAVVKEFRSSDPHNVVK</sequence>
<evidence type="ECO:0000313" key="7">
    <source>
        <dbReference type="Proteomes" id="UP000326396"/>
    </source>
</evidence>
<dbReference type="GO" id="GO:0033566">
    <property type="term" value="P:gamma-tubulin complex localization"/>
    <property type="evidence" value="ECO:0007669"/>
    <property type="project" value="InterPro"/>
</dbReference>
<proteinExistence type="inferred from homology"/>
<dbReference type="Pfam" id="PF12554">
    <property type="entry name" value="MOZART1"/>
    <property type="match status" value="1"/>
</dbReference>
<feature type="region of interest" description="Disordered" evidence="5">
    <location>
        <begin position="1"/>
        <end position="38"/>
    </location>
</feature>
<keyword evidence="7" id="KW-1185">Reference proteome</keyword>
<dbReference type="InterPro" id="IPR022214">
    <property type="entry name" value="MZT1"/>
</dbReference>
<dbReference type="GO" id="GO:0090307">
    <property type="term" value="P:mitotic spindle assembly"/>
    <property type="evidence" value="ECO:0007669"/>
    <property type="project" value="TreeGrafter"/>
</dbReference>
<comment type="caution">
    <text evidence="6">The sequence shown here is derived from an EMBL/GenBank/DDBJ whole genome shotgun (WGS) entry which is preliminary data.</text>
</comment>
<feature type="compositionally biased region" description="Basic residues" evidence="5">
    <location>
        <begin position="1"/>
        <end position="13"/>
    </location>
</feature>
<protein>
    <recommendedName>
        <fullName evidence="8">BHLH domain-containing protein</fullName>
    </recommendedName>
</protein>
<dbReference type="OrthoDB" id="994442at2759"/>
<evidence type="ECO:0000256" key="2">
    <source>
        <dbReference type="ARBA" id="ARBA00011015"/>
    </source>
</evidence>
<dbReference type="PANTHER" id="PTHR28520">
    <property type="entry name" value="MITOTIC-SPINDLE ORGANIZING PROTEIN 1"/>
    <property type="match status" value="1"/>
</dbReference>
<dbReference type="GO" id="GO:0005819">
    <property type="term" value="C:spindle"/>
    <property type="evidence" value="ECO:0007669"/>
    <property type="project" value="TreeGrafter"/>
</dbReference>
<evidence type="ECO:0000313" key="6">
    <source>
        <dbReference type="EMBL" id="KAD7479495.1"/>
    </source>
</evidence>
<accession>A0A5N6Q4B2</accession>
<reference evidence="6 7" key="1">
    <citation type="submission" date="2019-05" db="EMBL/GenBank/DDBJ databases">
        <title>Mikania micrantha, genome provides insights into the molecular mechanism of rapid growth.</title>
        <authorList>
            <person name="Liu B."/>
        </authorList>
    </citation>
    <scope>NUCLEOTIDE SEQUENCE [LARGE SCALE GENOMIC DNA]</scope>
    <source>
        <strain evidence="6">NLD-2019</strain>
        <tissue evidence="6">Leaf</tissue>
    </source>
</reference>
<name>A0A5N6Q4B2_9ASTR</name>
<dbReference type="GO" id="GO:0051415">
    <property type="term" value="P:microtubule nucleation by interphase microtubule organizing center"/>
    <property type="evidence" value="ECO:0007669"/>
    <property type="project" value="TreeGrafter"/>
</dbReference>
<feature type="region of interest" description="Disordered" evidence="5">
    <location>
        <begin position="183"/>
        <end position="213"/>
    </location>
</feature>
<dbReference type="GO" id="GO:0031021">
    <property type="term" value="C:interphase microtubule organizing center"/>
    <property type="evidence" value="ECO:0007669"/>
    <property type="project" value="TreeGrafter"/>
</dbReference>
<evidence type="ECO:0000256" key="5">
    <source>
        <dbReference type="SAM" id="MobiDB-lite"/>
    </source>
</evidence>
<comment type="similarity">
    <text evidence="2">Belongs to the MOZART1 family.</text>
</comment>
<dbReference type="EMBL" id="SZYD01000001">
    <property type="protein sequence ID" value="KAD7479495.1"/>
    <property type="molecule type" value="Genomic_DNA"/>
</dbReference>
<dbReference type="PANTHER" id="PTHR28520:SF2">
    <property type="entry name" value="MITOTIC-SPINDLE ORGANIZING PROTEIN 1"/>
    <property type="match status" value="1"/>
</dbReference>
<dbReference type="GO" id="GO:0000931">
    <property type="term" value="C:gamma-tubulin ring complex"/>
    <property type="evidence" value="ECO:0007669"/>
    <property type="project" value="InterPro"/>
</dbReference>
<dbReference type="Proteomes" id="UP000326396">
    <property type="component" value="Linkage Group LG1"/>
</dbReference>
<evidence type="ECO:0000256" key="4">
    <source>
        <dbReference type="ARBA" id="ARBA00023212"/>
    </source>
</evidence>
<gene>
    <name evidence="6" type="ORF">E3N88_02631</name>
</gene>
<organism evidence="6 7">
    <name type="scientific">Mikania micrantha</name>
    <name type="common">bitter vine</name>
    <dbReference type="NCBI Taxonomy" id="192012"/>
    <lineage>
        <taxon>Eukaryota</taxon>
        <taxon>Viridiplantae</taxon>
        <taxon>Streptophyta</taxon>
        <taxon>Embryophyta</taxon>
        <taxon>Tracheophyta</taxon>
        <taxon>Spermatophyta</taxon>
        <taxon>Magnoliopsida</taxon>
        <taxon>eudicotyledons</taxon>
        <taxon>Gunneridae</taxon>
        <taxon>Pentapetalae</taxon>
        <taxon>asterids</taxon>
        <taxon>campanulids</taxon>
        <taxon>Asterales</taxon>
        <taxon>Asteraceae</taxon>
        <taxon>Asteroideae</taxon>
        <taxon>Heliantheae alliance</taxon>
        <taxon>Eupatorieae</taxon>
        <taxon>Mikania</taxon>
    </lineage>
</organism>
<evidence type="ECO:0000256" key="1">
    <source>
        <dbReference type="ARBA" id="ARBA00004267"/>
    </source>
</evidence>
<keyword evidence="3" id="KW-0963">Cytoplasm</keyword>
<feature type="compositionally biased region" description="Basic residues" evidence="5">
    <location>
        <begin position="21"/>
        <end position="33"/>
    </location>
</feature>
<feature type="compositionally biased region" description="Polar residues" evidence="5">
    <location>
        <begin position="200"/>
        <end position="213"/>
    </location>
</feature>
<comment type="subcellular location">
    <subcellularLocation>
        <location evidence="1">Cytoplasm</location>
        <location evidence="1">Cytoskeleton</location>
        <location evidence="1">Microtubule organizing center</location>
    </subcellularLocation>
</comment>
<keyword evidence="4" id="KW-0206">Cytoskeleton</keyword>
<evidence type="ECO:0008006" key="8">
    <source>
        <dbReference type="Google" id="ProtNLM"/>
    </source>
</evidence>
<dbReference type="AlphaFoldDB" id="A0A5N6Q4B2"/>
<evidence type="ECO:0000256" key="3">
    <source>
        <dbReference type="ARBA" id="ARBA00022490"/>
    </source>
</evidence>